<feature type="region of interest" description="Disordered" evidence="3">
    <location>
        <begin position="215"/>
        <end position="257"/>
    </location>
</feature>
<evidence type="ECO:0000256" key="4">
    <source>
        <dbReference type="SAM" id="SignalP"/>
    </source>
</evidence>
<feature type="signal peptide" evidence="4">
    <location>
        <begin position="1"/>
        <end position="32"/>
    </location>
</feature>
<keyword evidence="1 4" id="KW-0732">Signal</keyword>
<evidence type="ECO:0000259" key="5">
    <source>
        <dbReference type="SMART" id="SM00495"/>
    </source>
</evidence>
<dbReference type="CDD" id="cd12215">
    <property type="entry name" value="ChiC_BD"/>
    <property type="match status" value="1"/>
</dbReference>
<dbReference type="InterPro" id="IPR004302">
    <property type="entry name" value="Cellulose/chitin-bd_N"/>
</dbReference>
<dbReference type="Gene3D" id="2.70.50.50">
    <property type="entry name" value="chitin-binding protein cbp21"/>
    <property type="match status" value="1"/>
</dbReference>
<dbReference type="PANTHER" id="PTHR34823">
    <property type="entry name" value="GLCNAC-BINDING PROTEIN A"/>
    <property type="match status" value="1"/>
</dbReference>
<protein>
    <submittedName>
        <fullName evidence="6">Lytic polysaccharide monooxygenase</fullName>
    </submittedName>
</protein>
<evidence type="ECO:0000256" key="3">
    <source>
        <dbReference type="SAM" id="MobiDB-lite"/>
    </source>
</evidence>
<feature type="domain" description="Chitin-binding type-3" evidence="5">
    <location>
        <begin position="245"/>
        <end position="291"/>
    </location>
</feature>
<keyword evidence="2" id="KW-0378">Hydrolase</keyword>
<sequence>MKAQWFTQKALKSVMIGCVTVASLSATSLVSAHGTITSPESRIWNCKQEGAETLSSAACQAAKAESGTQQFYDWNGIRQGAAGGNHTSVVPNGELCSGGDPGTFGGMDLARNDWVATPVNGSQTFTWYNSAAHATQYYRYYITKPGYNPSQPLGWDDLELMVETPPEAAEHYPSHTVSLPARNGRHVVYAVWQRSDSPEAFYACVDVMFSGGNTSSSSSSNSSSSSVSSSSSSSSSDSGNTCVGIPNWSTGDTYTQGDQVRYNDSRFEAKWWTRGDTPTDHDGQWDVWINQGSCAN</sequence>
<dbReference type="EMBL" id="JBHRTL010000030">
    <property type="protein sequence ID" value="MFC3156330.1"/>
    <property type="molecule type" value="Genomic_DNA"/>
</dbReference>
<proteinExistence type="predicted"/>
<dbReference type="GO" id="GO:0004497">
    <property type="term" value="F:monooxygenase activity"/>
    <property type="evidence" value="ECO:0007669"/>
    <property type="project" value="UniProtKB-KW"/>
</dbReference>
<keyword evidence="6" id="KW-0560">Oxidoreductase</keyword>
<dbReference type="InterPro" id="IPR003610">
    <property type="entry name" value="CBM5/12"/>
</dbReference>
<dbReference type="PANTHER" id="PTHR34823:SF1">
    <property type="entry name" value="CHITIN-BINDING TYPE-4 DOMAIN-CONTAINING PROTEIN"/>
    <property type="match status" value="1"/>
</dbReference>
<name>A0ABV7HR56_9GAMM</name>
<feature type="compositionally biased region" description="Low complexity" evidence="3">
    <location>
        <begin position="215"/>
        <end position="238"/>
    </location>
</feature>
<feature type="compositionally biased region" description="Polar residues" evidence="3">
    <location>
        <begin position="247"/>
        <end position="257"/>
    </location>
</feature>
<organism evidence="6 7">
    <name type="scientific">Gilvimarinus japonicus</name>
    <dbReference type="NCBI Taxonomy" id="1796469"/>
    <lineage>
        <taxon>Bacteria</taxon>
        <taxon>Pseudomonadati</taxon>
        <taxon>Pseudomonadota</taxon>
        <taxon>Gammaproteobacteria</taxon>
        <taxon>Cellvibrionales</taxon>
        <taxon>Cellvibrionaceae</taxon>
        <taxon>Gilvimarinus</taxon>
    </lineage>
</organism>
<dbReference type="SUPFAM" id="SSF51055">
    <property type="entry name" value="Carbohydrate binding domain"/>
    <property type="match status" value="1"/>
</dbReference>
<dbReference type="Pfam" id="PF02839">
    <property type="entry name" value="CBM_5_12"/>
    <property type="match status" value="1"/>
</dbReference>
<feature type="chain" id="PRO_5045966215" evidence="4">
    <location>
        <begin position="33"/>
        <end position="296"/>
    </location>
</feature>
<keyword evidence="6" id="KW-0503">Monooxygenase</keyword>
<evidence type="ECO:0000256" key="2">
    <source>
        <dbReference type="ARBA" id="ARBA00022801"/>
    </source>
</evidence>
<evidence type="ECO:0000313" key="7">
    <source>
        <dbReference type="Proteomes" id="UP001595548"/>
    </source>
</evidence>
<gene>
    <name evidence="6" type="ORF">ACFOEB_14050</name>
</gene>
<dbReference type="CDD" id="cd21177">
    <property type="entry name" value="LPMO_AA10"/>
    <property type="match status" value="1"/>
</dbReference>
<dbReference type="SMART" id="SM00495">
    <property type="entry name" value="ChtBD3"/>
    <property type="match status" value="1"/>
</dbReference>
<dbReference type="InterPro" id="IPR014756">
    <property type="entry name" value="Ig_E-set"/>
</dbReference>
<reference evidence="7" key="1">
    <citation type="journal article" date="2019" name="Int. J. Syst. Evol. Microbiol.">
        <title>The Global Catalogue of Microorganisms (GCM) 10K type strain sequencing project: providing services to taxonomists for standard genome sequencing and annotation.</title>
        <authorList>
            <consortium name="The Broad Institute Genomics Platform"/>
            <consortium name="The Broad Institute Genome Sequencing Center for Infectious Disease"/>
            <person name="Wu L."/>
            <person name="Ma J."/>
        </authorList>
    </citation>
    <scope>NUCLEOTIDE SEQUENCE [LARGE SCALE GENOMIC DNA]</scope>
    <source>
        <strain evidence="7">KCTC 52141</strain>
    </source>
</reference>
<comment type="caution">
    <text evidence="6">The sequence shown here is derived from an EMBL/GenBank/DDBJ whole genome shotgun (WGS) entry which is preliminary data.</text>
</comment>
<keyword evidence="7" id="KW-1185">Reference proteome</keyword>
<evidence type="ECO:0000256" key="1">
    <source>
        <dbReference type="ARBA" id="ARBA00022729"/>
    </source>
</evidence>
<dbReference type="SUPFAM" id="SSF81296">
    <property type="entry name" value="E set domains"/>
    <property type="match status" value="1"/>
</dbReference>
<dbReference type="InterPro" id="IPR036573">
    <property type="entry name" value="CBM_sf_5/12"/>
</dbReference>
<dbReference type="Proteomes" id="UP001595548">
    <property type="component" value="Unassembled WGS sequence"/>
</dbReference>
<evidence type="ECO:0000313" key="6">
    <source>
        <dbReference type="EMBL" id="MFC3156330.1"/>
    </source>
</evidence>
<dbReference type="Pfam" id="PF03067">
    <property type="entry name" value="LPMO_10"/>
    <property type="match status" value="1"/>
</dbReference>
<accession>A0ABV7HR56</accession>
<dbReference type="InterPro" id="IPR051024">
    <property type="entry name" value="GlcNAc_Chitin_IntDeg"/>
</dbReference>
<dbReference type="Gene3D" id="2.10.10.20">
    <property type="entry name" value="Carbohydrate-binding module superfamily 5/12"/>
    <property type="match status" value="1"/>
</dbReference>
<dbReference type="RefSeq" id="WP_382417522.1">
    <property type="nucleotide sequence ID" value="NZ_AP031500.1"/>
</dbReference>